<feature type="region of interest" description="Disordered" evidence="10">
    <location>
        <begin position="440"/>
        <end position="506"/>
    </location>
</feature>
<evidence type="ECO:0000256" key="2">
    <source>
        <dbReference type="ARBA" id="ARBA00011085"/>
    </source>
</evidence>
<keyword evidence="9" id="KW-0807">Transducer</keyword>
<feature type="compositionally biased region" description="Polar residues" evidence="10">
    <location>
        <begin position="465"/>
        <end position="476"/>
    </location>
</feature>
<evidence type="ECO:0000256" key="8">
    <source>
        <dbReference type="ARBA" id="ARBA00023170"/>
    </source>
</evidence>
<dbReference type="CDD" id="cd14966">
    <property type="entry name" value="7tmD_STE3"/>
    <property type="match status" value="1"/>
</dbReference>
<feature type="transmembrane region" description="Helical" evidence="11">
    <location>
        <begin position="210"/>
        <end position="233"/>
    </location>
</feature>
<evidence type="ECO:0000256" key="9">
    <source>
        <dbReference type="ARBA" id="ARBA00023224"/>
    </source>
</evidence>
<dbReference type="EMBL" id="CAFZ01000206">
    <property type="protein sequence ID" value="CCA73163.1"/>
    <property type="molecule type" value="Genomic_DNA"/>
</dbReference>
<name>G4TPC0_SERID</name>
<dbReference type="GO" id="GO:0004933">
    <property type="term" value="F:mating-type a-factor pheromone receptor activity"/>
    <property type="evidence" value="ECO:0007669"/>
    <property type="project" value="InterPro"/>
</dbReference>
<accession>G4TPC0</accession>
<gene>
    <name evidence="12" type="ORF">PIIN_07117</name>
</gene>
<dbReference type="PRINTS" id="PR00900">
    <property type="entry name" value="PHEROMONEAR"/>
</dbReference>
<keyword evidence="13" id="KW-1185">Reference proteome</keyword>
<protein>
    <submittedName>
        <fullName evidence="12">Related to pheromone receptor-Coprinopsis cinerea</fullName>
    </submittedName>
</protein>
<evidence type="ECO:0000256" key="10">
    <source>
        <dbReference type="SAM" id="MobiDB-lite"/>
    </source>
</evidence>
<feature type="transmembrane region" description="Helical" evidence="11">
    <location>
        <begin position="119"/>
        <end position="138"/>
    </location>
</feature>
<dbReference type="PRINTS" id="PR00899">
    <property type="entry name" value="GPCRSTE3"/>
</dbReference>
<reference evidence="12 13" key="1">
    <citation type="journal article" date="2011" name="PLoS Pathog.">
        <title>Endophytic Life Strategies Decoded by Genome and Transcriptome Analyses of the Mutualistic Root Symbiont Piriformospora indica.</title>
        <authorList>
            <person name="Zuccaro A."/>
            <person name="Lahrmann U."/>
            <person name="Guldener U."/>
            <person name="Langen G."/>
            <person name="Pfiffi S."/>
            <person name="Biedenkopf D."/>
            <person name="Wong P."/>
            <person name="Samans B."/>
            <person name="Grimm C."/>
            <person name="Basiewicz M."/>
            <person name="Murat C."/>
            <person name="Martin F."/>
            <person name="Kogel K.H."/>
        </authorList>
    </citation>
    <scope>NUCLEOTIDE SEQUENCE [LARGE SCALE GENOMIC DNA]</scope>
    <source>
        <strain evidence="12 13">DSM 11827</strain>
    </source>
</reference>
<comment type="caution">
    <text evidence="12">The sequence shown here is derived from an EMBL/GenBank/DDBJ whole genome shotgun (WGS) entry which is preliminary data.</text>
</comment>
<feature type="region of interest" description="Disordered" evidence="10">
    <location>
        <begin position="360"/>
        <end position="404"/>
    </location>
</feature>
<evidence type="ECO:0000256" key="4">
    <source>
        <dbReference type="ARBA" id="ARBA00022692"/>
    </source>
</evidence>
<evidence type="ECO:0000313" key="12">
    <source>
        <dbReference type="EMBL" id="CCA73163.1"/>
    </source>
</evidence>
<dbReference type="InterPro" id="IPR001499">
    <property type="entry name" value="GPCR_STE3"/>
</dbReference>
<feature type="transmembrane region" description="Helical" evidence="11">
    <location>
        <begin position="273"/>
        <end position="295"/>
    </location>
</feature>
<dbReference type="AlphaFoldDB" id="G4TPC0"/>
<sequence>MIGPKDMSYMYPVYPIICSICCVLDLFPLFFHWRAGNIATIAMGLWTFGALLIVTVNTIVWHGSIENRYPIWGDIATAWLAVYSFAVSCCAFCIQYRLWSIARTRRVFFTHKEKKRQNYVTYFICYGAPLIFKVVHYVNQGHRYDLYEDLGPHQTNYNTPVALATYFVFDQIVCIIATIFSFMTVICILKHRKEFNAVISSSVKINRSRYFQLLSLAAVTVSIHLPFTLWMYVNDIVGYPIHPWISWEDTHSNWMRIAYITRFMLSISPGEKVALSISYWTLPLCGILYFLLFGFGEEAMMQYNAVFDAIRRPFGALFRKVHLQHVNLRRTWLDVLLSRPGTSIDPTAVPMTKVNIVSDPTQPRLLTGEKETSNGTATSSRPNHKQRYRQHATQTYGGSASDIINDTELDTSNIDFPNPSEARKQARLAAYLRSGQAAKAEAGAQNKKSKRLRASSFGSSISSFPGTEQQATSSPKSLLRPSEEEKKVEKDIPSDVETSSSSSRCSCTSCNAELVEEDSEDITETQRYSIEGKRAEKASITGRGVDGKPVANLVAEERDLEVGVAEPSQEPSPGELHRLEHLRHWPDATEEITF</sequence>
<keyword evidence="8 12" id="KW-0675">Receptor</keyword>
<feature type="transmembrane region" description="Helical" evidence="11">
    <location>
        <begin position="12"/>
        <end position="31"/>
    </location>
</feature>
<comment type="subcellular location">
    <subcellularLocation>
        <location evidence="1">Membrane</location>
        <topology evidence="1">Multi-pass membrane protein</topology>
    </subcellularLocation>
</comment>
<feature type="compositionally biased region" description="Polar residues" evidence="10">
    <location>
        <begin position="391"/>
        <end position="404"/>
    </location>
</feature>
<keyword evidence="6" id="KW-0297">G-protein coupled receptor</keyword>
<dbReference type="GO" id="GO:0000750">
    <property type="term" value="P:pheromone-dependent signal transduction involved in conjugation with cellular fusion"/>
    <property type="evidence" value="ECO:0007669"/>
    <property type="project" value="TreeGrafter"/>
</dbReference>
<keyword evidence="3" id="KW-0589">Pheromone response</keyword>
<organism evidence="12 13">
    <name type="scientific">Serendipita indica (strain DSM 11827)</name>
    <name type="common">Root endophyte fungus</name>
    <name type="synonym">Piriformospora indica</name>
    <dbReference type="NCBI Taxonomy" id="1109443"/>
    <lineage>
        <taxon>Eukaryota</taxon>
        <taxon>Fungi</taxon>
        <taxon>Dikarya</taxon>
        <taxon>Basidiomycota</taxon>
        <taxon>Agaricomycotina</taxon>
        <taxon>Agaricomycetes</taxon>
        <taxon>Sebacinales</taxon>
        <taxon>Serendipitaceae</taxon>
        <taxon>Serendipita</taxon>
    </lineage>
</organism>
<keyword evidence="5 11" id="KW-1133">Transmembrane helix</keyword>
<feature type="compositionally biased region" description="Basic and acidic residues" evidence="10">
    <location>
        <begin position="481"/>
        <end position="493"/>
    </location>
</feature>
<feature type="compositionally biased region" description="Low complexity" evidence="10">
    <location>
        <begin position="455"/>
        <end position="464"/>
    </location>
</feature>
<keyword evidence="7 11" id="KW-0472">Membrane</keyword>
<keyword evidence="4 11" id="KW-0812">Transmembrane</keyword>
<evidence type="ECO:0000256" key="11">
    <source>
        <dbReference type="SAM" id="Phobius"/>
    </source>
</evidence>
<evidence type="ECO:0000256" key="1">
    <source>
        <dbReference type="ARBA" id="ARBA00004141"/>
    </source>
</evidence>
<dbReference type="STRING" id="1109443.G4TPC0"/>
<dbReference type="GO" id="GO:0005886">
    <property type="term" value="C:plasma membrane"/>
    <property type="evidence" value="ECO:0007669"/>
    <property type="project" value="TreeGrafter"/>
</dbReference>
<evidence type="ECO:0000256" key="3">
    <source>
        <dbReference type="ARBA" id="ARBA00022507"/>
    </source>
</evidence>
<dbReference type="HOGENOM" id="CLU_027592_2_0_1"/>
<feature type="transmembrane region" description="Helical" evidence="11">
    <location>
        <begin position="80"/>
        <end position="99"/>
    </location>
</feature>
<dbReference type="InterPro" id="IPR001546">
    <property type="entry name" value="GPCR_Pheromne_A_rcpt"/>
</dbReference>
<proteinExistence type="inferred from homology"/>
<evidence type="ECO:0000256" key="6">
    <source>
        <dbReference type="ARBA" id="ARBA00023040"/>
    </source>
</evidence>
<dbReference type="Proteomes" id="UP000007148">
    <property type="component" value="Unassembled WGS sequence"/>
</dbReference>
<dbReference type="Pfam" id="PF02076">
    <property type="entry name" value="STE3"/>
    <property type="match status" value="1"/>
</dbReference>
<feature type="transmembrane region" description="Helical" evidence="11">
    <location>
        <begin position="166"/>
        <end position="189"/>
    </location>
</feature>
<dbReference type="PANTHER" id="PTHR28097">
    <property type="entry name" value="PHEROMONE A FACTOR RECEPTOR"/>
    <property type="match status" value="1"/>
</dbReference>
<dbReference type="OrthoDB" id="2874149at2759"/>
<comment type="similarity">
    <text evidence="2">Belongs to the G-protein coupled receptor 4 family.</text>
</comment>
<feature type="transmembrane region" description="Helical" evidence="11">
    <location>
        <begin position="38"/>
        <end position="60"/>
    </location>
</feature>
<evidence type="ECO:0000256" key="7">
    <source>
        <dbReference type="ARBA" id="ARBA00023136"/>
    </source>
</evidence>
<dbReference type="InParanoid" id="G4TPC0"/>
<evidence type="ECO:0000313" key="13">
    <source>
        <dbReference type="Proteomes" id="UP000007148"/>
    </source>
</evidence>
<dbReference type="PANTHER" id="PTHR28097:SF1">
    <property type="entry name" value="PHEROMONE A FACTOR RECEPTOR"/>
    <property type="match status" value="1"/>
</dbReference>
<dbReference type="eggNOG" id="ENOG502S44N">
    <property type="taxonomic scope" value="Eukaryota"/>
</dbReference>
<evidence type="ECO:0000256" key="5">
    <source>
        <dbReference type="ARBA" id="ARBA00022989"/>
    </source>
</evidence>